<dbReference type="EMBL" id="CP003639">
    <property type="protein sequence ID" value="AFM42475.1"/>
    <property type="molecule type" value="Genomic_DNA"/>
</dbReference>
<dbReference type="PROSITE" id="PS51012">
    <property type="entry name" value="ABC_TM2"/>
    <property type="match status" value="1"/>
</dbReference>
<evidence type="ECO:0000256" key="7">
    <source>
        <dbReference type="ARBA" id="ARBA00023136"/>
    </source>
</evidence>
<evidence type="ECO:0000259" key="9">
    <source>
        <dbReference type="PROSITE" id="PS51012"/>
    </source>
</evidence>
<feature type="transmembrane region" description="Helical" evidence="8">
    <location>
        <begin position="296"/>
        <end position="315"/>
    </location>
</feature>
<name>I4D9K1_DESAJ</name>
<dbReference type="PANTHER" id="PTHR30294:SF29">
    <property type="entry name" value="MULTIDRUG ABC TRANSPORTER PERMEASE YBHS-RELATED"/>
    <property type="match status" value="1"/>
</dbReference>
<organism evidence="10 11">
    <name type="scientific">Desulfosporosinus acidiphilus (strain DSM 22704 / JCM 16185 / SJ4)</name>
    <dbReference type="NCBI Taxonomy" id="646529"/>
    <lineage>
        <taxon>Bacteria</taxon>
        <taxon>Bacillati</taxon>
        <taxon>Bacillota</taxon>
        <taxon>Clostridia</taxon>
        <taxon>Eubacteriales</taxon>
        <taxon>Desulfitobacteriaceae</taxon>
        <taxon>Desulfosporosinus</taxon>
    </lineage>
</organism>
<feature type="domain" description="ABC transmembrane type-2" evidence="9">
    <location>
        <begin position="149"/>
        <end position="378"/>
    </location>
</feature>
<evidence type="ECO:0000313" key="11">
    <source>
        <dbReference type="Proteomes" id="UP000002892"/>
    </source>
</evidence>
<dbReference type="PANTHER" id="PTHR30294">
    <property type="entry name" value="MEMBRANE COMPONENT OF ABC TRANSPORTER YHHJ-RELATED"/>
    <property type="match status" value="1"/>
</dbReference>
<dbReference type="RefSeq" id="WP_014828463.1">
    <property type="nucleotide sequence ID" value="NC_018068.1"/>
</dbReference>
<comment type="subcellular location">
    <subcellularLocation>
        <location evidence="1">Cell membrane</location>
        <topology evidence="1">Multi-pass membrane protein</topology>
    </subcellularLocation>
</comment>
<dbReference type="OrthoDB" id="9788252at2"/>
<proteinExistence type="inferred from homology"/>
<evidence type="ECO:0000256" key="2">
    <source>
        <dbReference type="ARBA" id="ARBA00007783"/>
    </source>
</evidence>
<keyword evidence="3" id="KW-0813">Transport</keyword>
<evidence type="ECO:0000256" key="4">
    <source>
        <dbReference type="ARBA" id="ARBA00022475"/>
    </source>
</evidence>
<evidence type="ECO:0000256" key="3">
    <source>
        <dbReference type="ARBA" id="ARBA00022448"/>
    </source>
</evidence>
<reference evidence="10 11" key="1">
    <citation type="journal article" date="2012" name="J. Bacteriol.">
        <title>Complete genome sequences of Desulfosporosinus orientis DSM765T, Desulfosporosinus youngiae DSM17734T, Desulfosporosinus meridiei DSM13257T, and Desulfosporosinus acidiphilus DSM22704T.</title>
        <authorList>
            <person name="Pester M."/>
            <person name="Brambilla E."/>
            <person name="Alazard D."/>
            <person name="Rattei T."/>
            <person name="Weinmaier T."/>
            <person name="Han J."/>
            <person name="Lucas S."/>
            <person name="Lapidus A."/>
            <person name="Cheng J.F."/>
            <person name="Goodwin L."/>
            <person name="Pitluck S."/>
            <person name="Peters L."/>
            <person name="Ovchinnikova G."/>
            <person name="Teshima H."/>
            <person name="Detter J.C."/>
            <person name="Han C.S."/>
            <person name="Tapia R."/>
            <person name="Land M.L."/>
            <person name="Hauser L."/>
            <person name="Kyrpides N.C."/>
            <person name="Ivanova N.N."/>
            <person name="Pagani I."/>
            <person name="Huntmann M."/>
            <person name="Wei C.L."/>
            <person name="Davenport K.W."/>
            <person name="Daligault H."/>
            <person name="Chain P.S."/>
            <person name="Chen A."/>
            <person name="Mavromatis K."/>
            <person name="Markowitz V."/>
            <person name="Szeto E."/>
            <person name="Mikhailova N."/>
            <person name="Pati A."/>
            <person name="Wagner M."/>
            <person name="Woyke T."/>
            <person name="Ollivier B."/>
            <person name="Klenk H.P."/>
            <person name="Spring S."/>
            <person name="Loy A."/>
        </authorList>
    </citation>
    <scope>NUCLEOTIDE SEQUENCE [LARGE SCALE GENOMIC DNA]</scope>
    <source>
        <strain evidence="11">DSM 22704 / JCM 16185 / SJ4</strain>
    </source>
</reference>
<dbReference type="GO" id="GO:0140359">
    <property type="term" value="F:ABC-type transporter activity"/>
    <property type="evidence" value="ECO:0007669"/>
    <property type="project" value="InterPro"/>
</dbReference>
<dbReference type="InterPro" id="IPR051449">
    <property type="entry name" value="ABC-2_transporter_component"/>
</dbReference>
<gene>
    <name evidence="10" type="ordered locus">Desaci_3594</name>
</gene>
<dbReference type="InterPro" id="IPR047817">
    <property type="entry name" value="ABC2_TM_bact-type"/>
</dbReference>
<dbReference type="Proteomes" id="UP000002892">
    <property type="component" value="Chromosome"/>
</dbReference>
<evidence type="ECO:0000256" key="1">
    <source>
        <dbReference type="ARBA" id="ARBA00004651"/>
    </source>
</evidence>
<keyword evidence="5 8" id="KW-0812">Transmembrane</keyword>
<dbReference type="eggNOG" id="COG0842">
    <property type="taxonomic scope" value="Bacteria"/>
</dbReference>
<protein>
    <submittedName>
        <fullName evidence="10">ABC-type multidrug transport system, permease component</fullName>
    </submittedName>
</protein>
<dbReference type="GO" id="GO:0005886">
    <property type="term" value="C:plasma membrane"/>
    <property type="evidence" value="ECO:0007669"/>
    <property type="project" value="UniProtKB-SubCell"/>
</dbReference>
<comment type="similarity">
    <text evidence="2">Belongs to the ABC-2 integral membrane protein family.</text>
</comment>
<feature type="transmembrane region" description="Helical" evidence="8">
    <location>
        <begin position="238"/>
        <end position="258"/>
    </location>
</feature>
<feature type="transmembrane region" description="Helical" evidence="8">
    <location>
        <begin position="20"/>
        <end position="41"/>
    </location>
</feature>
<dbReference type="Pfam" id="PF12698">
    <property type="entry name" value="ABC2_membrane_3"/>
    <property type="match status" value="1"/>
</dbReference>
<dbReference type="Gene3D" id="3.40.1710.10">
    <property type="entry name" value="abc type-2 transporter like domain"/>
    <property type="match status" value="1"/>
</dbReference>
<accession>I4D9K1</accession>
<evidence type="ECO:0000256" key="6">
    <source>
        <dbReference type="ARBA" id="ARBA00022989"/>
    </source>
</evidence>
<dbReference type="KEGG" id="dai:Desaci_3594"/>
<keyword evidence="6 8" id="KW-1133">Transmembrane helix</keyword>
<sequence>MKQILNIAYYEMRHILKERVLFLMIFLVPLLYASLFGIVYVSGILQHVPLGIVDLDHSKESRAVVSAFENTPSFKVVPEVNTYAALEKGMKTGLVRAGVVIPEDYSQKLSQHQLTQILTIYDGSNLIYGFNIRKYFQQVLNTFSADHTAAYLSGLGMTKQEITNVMDTVSYSMEIWYNPTLSYATFIYMGLALMIFQQIGLLGIGLTVTREKEQNTWVQYLSAAVSAWKIFIGKALPYFIVNFFNYGLVMWVAVRFVNVKIEGSVALIVLLGLLFDIIVVSAGFVVSVYVPNSLLATRYLMLISVPIFVSSGYSWPSTHIPKIINELVRLMPYPWMAEGFRLVTIKNLSVSYIIDKIMVLIVMAVISLFFALTFSKRRKPPVRSGLAVNGTITYPDKSSFSS</sequence>
<dbReference type="InterPro" id="IPR013525">
    <property type="entry name" value="ABC2_TM"/>
</dbReference>
<dbReference type="AlphaFoldDB" id="I4D9K1"/>
<evidence type="ECO:0000256" key="5">
    <source>
        <dbReference type="ARBA" id="ARBA00022692"/>
    </source>
</evidence>
<keyword evidence="4" id="KW-1003">Cell membrane</keyword>
<evidence type="ECO:0000313" key="10">
    <source>
        <dbReference type="EMBL" id="AFM42475.1"/>
    </source>
</evidence>
<feature type="transmembrane region" description="Helical" evidence="8">
    <location>
        <begin position="265"/>
        <end position="290"/>
    </location>
</feature>
<dbReference type="STRING" id="646529.Desaci_3594"/>
<evidence type="ECO:0000256" key="8">
    <source>
        <dbReference type="SAM" id="Phobius"/>
    </source>
</evidence>
<dbReference type="HOGENOM" id="CLU_039483_8_4_9"/>
<feature type="transmembrane region" description="Helical" evidence="8">
    <location>
        <begin position="181"/>
        <end position="204"/>
    </location>
</feature>
<keyword evidence="11" id="KW-1185">Reference proteome</keyword>
<feature type="transmembrane region" description="Helical" evidence="8">
    <location>
        <begin position="357"/>
        <end position="374"/>
    </location>
</feature>
<keyword evidence="7 8" id="KW-0472">Membrane</keyword>